<evidence type="ECO:0000256" key="8">
    <source>
        <dbReference type="ARBA" id="ARBA00022679"/>
    </source>
</evidence>
<dbReference type="GO" id="GO:0005542">
    <property type="term" value="F:folic acid binding"/>
    <property type="evidence" value="ECO:0007669"/>
    <property type="project" value="UniProtKB-KW"/>
</dbReference>
<protein>
    <recommendedName>
        <fullName evidence="4">Glycine N-methyltransferase</fullName>
        <ecNumber evidence="3">2.1.1.20</ecNumber>
    </recommendedName>
</protein>
<evidence type="ECO:0000256" key="7">
    <source>
        <dbReference type="ARBA" id="ARBA00022603"/>
    </source>
</evidence>
<evidence type="ECO:0000256" key="9">
    <source>
        <dbReference type="ARBA" id="ARBA00022691"/>
    </source>
</evidence>
<dbReference type="GO" id="GO:0032259">
    <property type="term" value="P:methylation"/>
    <property type="evidence" value="ECO:0007669"/>
    <property type="project" value="UniProtKB-KW"/>
</dbReference>
<evidence type="ECO:0000256" key="4">
    <source>
        <dbReference type="ARBA" id="ARBA00019972"/>
    </source>
</evidence>
<evidence type="ECO:0000259" key="13">
    <source>
        <dbReference type="Pfam" id="PF13847"/>
    </source>
</evidence>
<evidence type="ECO:0000256" key="10">
    <source>
        <dbReference type="ARBA" id="ARBA00022954"/>
    </source>
</evidence>
<dbReference type="PROSITE" id="PS51600">
    <property type="entry name" value="SAM_GNMT"/>
    <property type="match status" value="1"/>
</dbReference>
<dbReference type="GO" id="GO:0017174">
    <property type="term" value="F:glycine N-methyltransferase activity"/>
    <property type="evidence" value="ECO:0007669"/>
    <property type="project" value="UniProtKB-EC"/>
</dbReference>
<evidence type="ECO:0000256" key="2">
    <source>
        <dbReference type="ARBA" id="ARBA00011881"/>
    </source>
</evidence>
<dbReference type="GO" id="GO:0042802">
    <property type="term" value="F:identical protein binding"/>
    <property type="evidence" value="ECO:0007669"/>
    <property type="project" value="TreeGrafter"/>
</dbReference>
<dbReference type="InterPro" id="IPR029063">
    <property type="entry name" value="SAM-dependent_MTases_sf"/>
</dbReference>
<keyword evidence="10" id="KW-0290">Folate-binding</keyword>
<keyword evidence="5" id="KW-0963">Cytoplasm</keyword>
<feature type="domain" description="Methyltransferase" evidence="13">
    <location>
        <begin position="83"/>
        <end position="218"/>
    </location>
</feature>
<dbReference type="FunFam" id="3.40.50.150:FF:000113">
    <property type="entry name" value="Glycine N-methyltransferase"/>
    <property type="match status" value="1"/>
</dbReference>
<dbReference type="Gene3D" id="3.30.46.10">
    <property type="entry name" value="Glycine N-methyltransferase, chain A, domain 1"/>
    <property type="match status" value="1"/>
</dbReference>
<dbReference type="GO" id="GO:0051289">
    <property type="term" value="P:protein homotetramerization"/>
    <property type="evidence" value="ECO:0007669"/>
    <property type="project" value="TreeGrafter"/>
</dbReference>
<evidence type="ECO:0000256" key="12">
    <source>
        <dbReference type="SAM" id="MobiDB-lite"/>
    </source>
</evidence>
<dbReference type="PANTHER" id="PTHR16458">
    <property type="entry name" value="GLYCINE N-METHYLTRANSFERASE"/>
    <property type="match status" value="1"/>
</dbReference>
<reference evidence="14" key="1">
    <citation type="submission" date="2022-03" db="EMBL/GenBank/DDBJ databases">
        <authorList>
            <person name="Martin C."/>
        </authorList>
    </citation>
    <scope>NUCLEOTIDE SEQUENCE</scope>
</reference>
<evidence type="ECO:0000313" key="15">
    <source>
        <dbReference type="Proteomes" id="UP000749559"/>
    </source>
</evidence>
<dbReference type="InterPro" id="IPR014369">
    <property type="entry name" value="Gly/Sar_N_MeTrfase"/>
</dbReference>
<feature type="compositionally biased region" description="Basic and acidic residues" evidence="12">
    <location>
        <begin position="1"/>
        <end position="13"/>
    </location>
</feature>
<proteinExistence type="predicted"/>
<comment type="subunit">
    <text evidence="2">Homotetramer.</text>
</comment>
<dbReference type="GO" id="GO:0006111">
    <property type="term" value="P:regulation of gluconeogenesis"/>
    <property type="evidence" value="ECO:0007669"/>
    <property type="project" value="TreeGrafter"/>
</dbReference>
<dbReference type="GO" id="GO:0006730">
    <property type="term" value="P:one-carbon metabolic process"/>
    <property type="evidence" value="ECO:0007669"/>
    <property type="project" value="TreeGrafter"/>
</dbReference>
<feature type="region of interest" description="Disordered" evidence="12">
    <location>
        <begin position="1"/>
        <end position="23"/>
    </location>
</feature>
<dbReference type="Gene3D" id="3.40.50.150">
    <property type="entry name" value="Vaccinia Virus protein VP39"/>
    <property type="match status" value="1"/>
</dbReference>
<comment type="caution">
    <text evidence="14">The sequence shown here is derived from an EMBL/GenBank/DDBJ whole genome shotgun (WGS) entry which is preliminary data.</text>
</comment>
<name>A0A8J1XZ56_OWEFU</name>
<dbReference type="CDD" id="cd02440">
    <property type="entry name" value="AdoMet_MTases"/>
    <property type="match status" value="1"/>
</dbReference>
<dbReference type="GO" id="GO:0046498">
    <property type="term" value="P:S-adenosylhomocysteine metabolic process"/>
    <property type="evidence" value="ECO:0007669"/>
    <property type="project" value="TreeGrafter"/>
</dbReference>
<evidence type="ECO:0000256" key="11">
    <source>
        <dbReference type="ARBA" id="ARBA00048261"/>
    </source>
</evidence>
<evidence type="ECO:0000313" key="14">
    <source>
        <dbReference type="EMBL" id="CAH1790726.1"/>
    </source>
</evidence>
<evidence type="ECO:0000256" key="6">
    <source>
        <dbReference type="ARBA" id="ARBA00022553"/>
    </source>
</evidence>
<evidence type="ECO:0000256" key="3">
    <source>
        <dbReference type="ARBA" id="ARBA00011999"/>
    </source>
</evidence>
<comment type="subcellular location">
    <subcellularLocation>
        <location evidence="1">Cytoplasm</location>
    </subcellularLocation>
</comment>
<dbReference type="EMBL" id="CAIIXF020000008">
    <property type="protein sequence ID" value="CAH1790726.1"/>
    <property type="molecule type" value="Genomic_DNA"/>
</dbReference>
<dbReference type="GO" id="GO:0016594">
    <property type="term" value="F:glycine binding"/>
    <property type="evidence" value="ECO:0007669"/>
    <property type="project" value="TreeGrafter"/>
</dbReference>
<keyword evidence="6" id="KW-0597">Phosphoprotein</keyword>
<keyword evidence="7" id="KW-0489">Methyltransferase</keyword>
<dbReference type="GO" id="GO:1904047">
    <property type="term" value="F:S-adenosyl-L-methionine binding"/>
    <property type="evidence" value="ECO:0007669"/>
    <property type="project" value="TreeGrafter"/>
</dbReference>
<comment type="catalytic activity">
    <reaction evidence="11">
        <text>glycine + S-adenosyl-L-methionine = sarcosine + S-adenosyl-L-homocysteine + H(+)</text>
        <dbReference type="Rhea" id="RHEA:19937"/>
        <dbReference type="ChEBI" id="CHEBI:15378"/>
        <dbReference type="ChEBI" id="CHEBI:57305"/>
        <dbReference type="ChEBI" id="CHEBI:57433"/>
        <dbReference type="ChEBI" id="CHEBI:57856"/>
        <dbReference type="ChEBI" id="CHEBI:59789"/>
        <dbReference type="EC" id="2.1.1.20"/>
    </reaction>
    <physiologicalReaction direction="left-to-right" evidence="11">
        <dbReference type="Rhea" id="RHEA:19938"/>
    </physiologicalReaction>
</comment>
<dbReference type="GO" id="GO:0046500">
    <property type="term" value="P:S-adenosylmethionine metabolic process"/>
    <property type="evidence" value="ECO:0007669"/>
    <property type="project" value="TreeGrafter"/>
</dbReference>
<keyword evidence="15" id="KW-1185">Reference proteome</keyword>
<dbReference type="EC" id="2.1.1.20" evidence="3"/>
<sequence length="342" mass="38538">MQTDHNKNNDSKQPEPAQAGTSLKAVDSVYRTRSLGVAATGLPDQYADGKAAKVWELYIGSKHSRTGAYKEWIGNMLRSRSCENVLDVACGNGVDSIMLLEEGFKMVSTDASDKMLKYALQERWARRKETAFDKWIIEEANWLNLVEDLDEVEGLPEGGFDAVICLGNSFAHLPDFTGELKNQRIAVSNFYSMLRPGGILIIDHRNYDAILDSGTVPAKNIYYNSEHIIDIKTSNLYVNGRPTMVTLDYTMDGSVLVKKDPQHKIIPEEPGAKTPEGVTDPPHHHTFRLSYYPHRLEAFNNLIKDIFGEKSNHNVYGDFKEFSTLTEKDTPAYYIHVCEKPK</sequence>
<dbReference type="InterPro" id="IPR025714">
    <property type="entry name" value="Methyltranfer_dom"/>
</dbReference>
<dbReference type="SUPFAM" id="SSF53335">
    <property type="entry name" value="S-adenosyl-L-methionine-dependent methyltransferases"/>
    <property type="match status" value="1"/>
</dbReference>
<accession>A0A8J1XZ56</accession>
<gene>
    <name evidence="14" type="ORF">OFUS_LOCUS15900</name>
</gene>
<evidence type="ECO:0000256" key="1">
    <source>
        <dbReference type="ARBA" id="ARBA00004496"/>
    </source>
</evidence>
<dbReference type="OrthoDB" id="6261254at2759"/>
<dbReference type="AlphaFoldDB" id="A0A8J1XZ56"/>
<dbReference type="GO" id="GO:1901052">
    <property type="term" value="P:sarcosine metabolic process"/>
    <property type="evidence" value="ECO:0007669"/>
    <property type="project" value="TreeGrafter"/>
</dbReference>
<organism evidence="14 15">
    <name type="scientific">Owenia fusiformis</name>
    <name type="common">Polychaete worm</name>
    <dbReference type="NCBI Taxonomy" id="6347"/>
    <lineage>
        <taxon>Eukaryota</taxon>
        <taxon>Metazoa</taxon>
        <taxon>Spiralia</taxon>
        <taxon>Lophotrochozoa</taxon>
        <taxon>Annelida</taxon>
        <taxon>Polychaeta</taxon>
        <taxon>Sedentaria</taxon>
        <taxon>Canalipalpata</taxon>
        <taxon>Sabellida</taxon>
        <taxon>Oweniida</taxon>
        <taxon>Oweniidae</taxon>
        <taxon>Owenia</taxon>
    </lineage>
</organism>
<dbReference type="Proteomes" id="UP000749559">
    <property type="component" value="Unassembled WGS sequence"/>
</dbReference>
<keyword evidence="8" id="KW-0808">Transferase</keyword>
<dbReference type="PANTHER" id="PTHR16458:SF2">
    <property type="entry name" value="GLYCINE N-METHYLTRANSFERASE"/>
    <property type="match status" value="1"/>
</dbReference>
<keyword evidence="9" id="KW-0949">S-adenosyl-L-methionine</keyword>
<evidence type="ECO:0000256" key="5">
    <source>
        <dbReference type="ARBA" id="ARBA00022490"/>
    </source>
</evidence>
<dbReference type="Pfam" id="PF13847">
    <property type="entry name" value="Methyltransf_31"/>
    <property type="match status" value="1"/>
</dbReference>
<dbReference type="GO" id="GO:0005829">
    <property type="term" value="C:cytosol"/>
    <property type="evidence" value="ECO:0007669"/>
    <property type="project" value="TreeGrafter"/>
</dbReference>